<evidence type="ECO:0000259" key="1">
    <source>
        <dbReference type="Pfam" id="PF16531"/>
    </source>
</evidence>
<evidence type="ECO:0000313" key="2">
    <source>
        <dbReference type="EMBL" id="OHT03317.1"/>
    </source>
</evidence>
<dbReference type="PANTHER" id="PTHR34230:SF2">
    <property type="entry name" value="SPINDLE ASSEMBLY ABNORMAL PROTEIN 6 N-TERMINAL DOMAIN-CONTAINING PROTEIN"/>
    <property type="match status" value="1"/>
</dbReference>
<dbReference type="Proteomes" id="UP000179807">
    <property type="component" value="Unassembled WGS sequence"/>
</dbReference>
<dbReference type="InterPro" id="IPR038558">
    <property type="entry name" value="SAS-6_N_sf"/>
</dbReference>
<keyword evidence="3" id="KW-1185">Reference proteome</keyword>
<dbReference type="Gene3D" id="2.170.210.20">
    <property type="entry name" value="Spindle assembly abnormal protein 6, N-terminal domain"/>
    <property type="match status" value="1"/>
</dbReference>
<proteinExistence type="predicted"/>
<feature type="domain" description="Spindle assembly abnormal protein 6 N-terminal" evidence="1">
    <location>
        <begin position="49"/>
        <end position="141"/>
    </location>
</feature>
<accession>A0A1J4K1G5</accession>
<dbReference type="RefSeq" id="XP_068356453.1">
    <property type="nucleotide sequence ID" value="XM_068506699.1"/>
</dbReference>
<dbReference type="AlphaFoldDB" id="A0A1J4K1G5"/>
<dbReference type="Pfam" id="PF16531">
    <property type="entry name" value="SAS-6_N"/>
    <property type="match status" value="1"/>
</dbReference>
<gene>
    <name evidence="2" type="ORF">TRFO_29293</name>
</gene>
<evidence type="ECO:0000313" key="3">
    <source>
        <dbReference type="Proteomes" id="UP000179807"/>
    </source>
</evidence>
<reference evidence="2" key="1">
    <citation type="submission" date="2016-10" db="EMBL/GenBank/DDBJ databases">
        <authorList>
            <person name="Benchimol M."/>
            <person name="Almeida L.G."/>
            <person name="Vasconcelos A.T."/>
            <person name="Perreira-Neves A."/>
            <person name="Rosa I.A."/>
            <person name="Tasca T."/>
            <person name="Bogo M.R."/>
            <person name="de Souza W."/>
        </authorList>
    </citation>
    <scope>NUCLEOTIDE SEQUENCE [LARGE SCALE GENOMIC DNA]</scope>
    <source>
        <strain evidence="2">K</strain>
    </source>
</reference>
<comment type="caution">
    <text evidence="2">The sequence shown here is derived from an EMBL/GenBank/DDBJ whole genome shotgun (WGS) entry which is preliminary data.</text>
</comment>
<dbReference type="EMBL" id="MLAK01000831">
    <property type="protein sequence ID" value="OHT03317.1"/>
    <property type="molecule type" value="Genomic_DNA"/>
</dbReference>
<protein>
    <recommendedName>
        <fullName evidence="1">Spindle assembly abnormal protein 6 N-terminal domain-containing protein</fullName>
    </recommendedName>
</protein>
<dbReference type="PANTHER" id="PTHR34230">
    <property type="entry name" value="ASSEMBLY ABNORMAL PROTEIN 6, PUTATIVE-RELATED"/>
    <property type="match status" value="1"/>
</dbReference>
<sequence>MSDEGSYYDIDVTEFQHPIQAEGFEKNYEEDLVVSVDDADELIHFILASNPQTNRVRLEISKEADIYWVGQFEISQEEFPEFAKTQPIKKVKYESFVPNLVKVLENVRTNRSAFSAVLTVEDDSFVLTFRQQLEFKRVEIYRITLNYLSNDFPYTQDQAQFRYSLKLAQYEDAVQRLNDLFDHVESKNPQLCAQLRKGSKFVQK</sequence>
<dbReference type="VEuPathDB" id="TrichDB:TRFO_29293"/>
<name>A0A1J4K1G5_9EUKA</name>
<dbReference type="InterPro" id="IPR032396">
    <property type="entry name" value="SAS-6_N"/>
</dbReference>
<organism evidence="2 3">
    <name type="scientific">Tritrichomonas foetus</name>
    <dbReference type="NCBI Taxonomy" id="1144522"/>
    <lineage>
        <taxon>Eukaryota</taxon>
        <taxon>Metamonada</taxon>
        <taxon>Parabasalia</taxon>
        <taxon>Tritrichomonadida</taxon>
        <taxon>Tritrichomonadidae</taxon>
        <taxon>Tritrichomonas</taxon>
    </lineage>
</organism>
<dbReference type="GeneID" id="94841403"/>